<dbReference type="Pfam" id="PF01773">
    <property type="entry name" value="Nucleos_tra2_N"/>
    <property type="match status" value="1"/>
</dbReference>
<feature type="transmembrane region" description="Helical" evidence="7">
    <location>
        <begin position="386"/>
        <end position="408"/>
    </location>
</feature>
<evidence type="ECO:0000256" key="3">
    <source>
        <dbReference type="ARBA" id="ARBA00022475"/>
    </source>
</evidence>
<evidence type="ECO:0000256" key="2">
    <source>
        <dbReference type="ARBA" id="ARBA00009033"/>
    </source>
</evidence>
<dbReference type="InterPro" id="IPR008276">
    <property type="entry name" value="C_nuclsd_transpt"/>
</dbReference>
<feature type="transmembrane region" description="Helical" evidence="7">
    <location>
        <begin position="346"/>
        <end position="365"/>
    </location>
</feature>
<dbReference type="InterPro" id="IPR002668">
    <property type="entry name" value="CNT_N_dom"/>
</dbReference>
<evidence type="ECO:0000259" key="9">
    <source>
        <dbReference type="Pfam" id="PF07662"/>
    </source>
</evidence>
<dbReference type="STRING" id="1656094.BFC18_11065"/>
<dbReference type="OrthoDB" id="9766455at2"/>
<feature type="transmembrane region" description="Helical" evidence="7">
    <location>
        <begin position="91"/>
        <end position="114"/>
    </location>
</feature>
<dbReference type="PANTHER" id="PTHR10590">
    <property type="entry name" value="SODIUM/NUCLEOSIDE COTRANSPORTER"/>
    <property type="match status" value="1"/>
</dbReference>
<evidence type="ECO:0000256" key="1">
    <source>
        <dbReference type="ARBA" id="ARBA00004651"/>
    </source>
</evidence>
<dbReference type="AlphaFoldDB" id="A0A1E7ZBT1"/>
<evidence type="ECO:0000313" key="11">
    <source>
        <dbReference type="EMBL" id="OFC70969.1"/>
    </source>
</evidence>
<feature type="transmembrane region" description="Helical" evidence="7">
    <location>
        <begin position="287"/>
        <end position="305"/>
    </location>
</feature>
<dbReference type="InterPro" id="IPR011657">
    <property type="entry name" value="CNT_C_dom"/>
</dbReference>
<keyword evidence="5 7" id="KW-1133">Transmembrane helix</keyword>
<sequence>MTTIITLLGSVLLLLAVGWLCSENRRAVKPRVIFGALGLQLAIVAFILFVPFGNKVLLALSGGVNNILAYANEGIAFIFGDLGSSEYGFIFAIKVLPVIVFMSSLMSLLYYFGIMQWIVRLVGGSLQKLLGTSKTESMAATANIFVGNTDVFVLMRPYVGSMTRSELFALMTGGVASIAGGVLLGYAGMGINIEYLLAAAFMSAPGGLLMAKLLYPETEQTSPPEDIEKQLAESKPSTMIEAVTEGASSGLQLALGVGAMLLAFIGLIALINGALSGVLGWFGIEGVTLELIFGYLFAPFAWLLGVQGDEVLTVANLLGQKMVLNEFVAYVSLSGVQDALSAHSQLVTVIALAGFANLSAPAVLLGVLSQMLPDKKDYIAKMCPKVILGGFLSNLMSASLAGLCYQLSLTL</sequence>
<organism evidence="11 12">
    <name type="scientific">Alteromonas confluentis</name>
    <dbReference type="NCBI Taxonomy" id="1656094"/>
    <lineage>
        <taxon>Bacteria</taxon>
        <taxon>Pseudomonadati</taxon>
        <taxon>Pseudomonadota</taxon>
        <taxon>Gammaproteobacteria</taxon>
        <taxon>Alteromonadales</taxon>
        <taxon>Alteromonadaceae</taxon>
        <taxon>Alteromonas/Salinimonas group</taxon>
        <taxon>Alteromonas</taxon>
    </lineage>
</organism>
<feature type="transmembrane region" description="Helical" evidence="7">
    <location>
        <begin position="167"/>
        <end position="188"/>
    </location>
</feature>
<comment type="caution">
    <text evidence="11">The sequence shown here is derived from an EMBL/GenBank/DDBJ whole genome shotgun (WGS) entry which is preliminary data.</text>
</comment>
<dbReference type="EMBL" id="MDHN01000021">
    <property type="protein sequence ID" value="OFC70969.1"/>
    <property type="molecule type" value="Genomic_DNA"/>
</dbReference>
<dbReference type="Pfam" id="PF07670">
    <property type="entry name" value="Gate"/>
    <property type="match status" value="1"/>
</dbReference>
<gene>
    <name evidence="11" type="ORF">BFC18_11065</name>
</gene>
<reference evidence="11 12" key="1">
    <citation type="submission" date="2016-08" db="EMBL/GenBank/DDBJ databases">
        <authorList>
            <person name="Seilhamer J.J."/>
        </authorList>
    </citation>
    <scope>NUCLEOTIDE SEQUENCE [LARGE SCALE GENOMIC DNA]</scope>
    <source>
        <strain evidence="11 12">KCTC 42603</strain>
    </source>
</reference>
<protein>
    <submittedName>
        <fullName evidence="11">Nucleoside transporter NupC</fullName>
    </submittedName>
</protein>
<evidence type="ECO:0000259" key="8">
    <source>
        <dbReference type="Pfam" id="PF01773"/>
    </source>
</evidence>
<evidence type="ECO:0000256" key="7">
    <source>
        <dbReference type="SAM" id="Phobius"/>
    </source>
</evidence>
<keyword evidence="12" id="KW-1185">Reference proteome</keyword>
<dbReference type="RefSeq" id="WP_070125362.1">
    <property type="nucleotide sequence ID" value="NZ_MDHN01000021.1"/>
</dbReference>
<comment type="subcellular location">
    <subcellularLocation>
        <location evidence="1">Cell membrane</location>
        <topology evidence="1">Multi-pass membrane protein</topology>
    </subcellularLocation>
</comment>
<dbReference type="GO" id="GO:0005886">
    <property type="term" value="C:plasma membrane"/>
    <property type="evidence" value="ECO:0007669"/>
    <property type="project" value="UniProtKB-SubCell"/>
</dbReference>
<keyword evidence="4 7" id="KW-0812">Transmembrane</keyword>
<feature type="domain" description="Nucleoside transporter/FeoB GTPase Gate" evidence="10">
    <location>
        <begin position="92"/>
        <end position="190"/>
    </location>
</feature>
<proteinExistence type="inferred from homology"/>
<dbReference type="GO" id="GO:0015293">
    <property type="term" value="F:symporter activity"/>
    <property type="evidence" value="ECO:0007669"/>
    <property type="project" value="TreeGrafter"/>
</dbReference>
<dbReference type="Proteomes" id="UP000175691">
    <property type="component" value="Unassembled WGS sequence"/>
</dbReference>
<feature type="transmembrane region" description="Helical" evidence="7">
    <location>
        <begin position="57"/>
        <end position="79"/>
    </location>
</feature>
<evidence type="ECO:0000256" key="6">
    <source>
        <dbReference type="ARBA" id="ARBA00023136"/>
    </source>
</evidence>
<feature type="transmembrane region" description="Helical" evidence="7">
    <location>
        <begin position="253"/>
        <end position="275"/>
    </location>
</feature>
<feature type="transmembrane region" description="Helical" evidence="7">
    <location>
        <begin position="32"/>
        <end position="50"/>
    </location>
</feature>
<dbReference type="InterPro" id="IPR011642">
    <property type="entry name" value="Gate_dom"/>
</dbReference>
<keyword evidence="3" id="KW-1003">Cell membrane</keyword>
<keyword evidence="6 7" id="KW-0472">Membrane</keyword>
<dbReference type="Pfam" id="PF07662">
    <property type="entry name" value="Nucleos_tra2_C"/>
    <property type="match status" value="1"/>
</dbReference>
<evidence type="ECO:0000256" key="4">
    <source>
        <dbReference type="ARBA" id="ARBA00022692"/>
    </source>
</evidence>
<dbReference type="GO" id="GO:0005337">
    <property type="term" value="F:nucleoside transmembrane transporter activity"/>
    <property type="evidence" value="ECO:0007669"/>
    <property type="project" value="InterPro"/>
</dbReference>
<evidence type="ECO:0000313" key="12">
    <source>
        <dbReference type="Proteomes" id="UP000175691"/>
    </source>
</evidence>
<comment type="similarity">
    <text evidence="2">Belongs to the concentrative nucleoside transporter (CNT) (TC 2.A.41) family.</text>
</comment>
<feature type="transmembrane region" description="Helical" evidence="7">
    <location>
        <begin position="135"/>
        <end position="155"/>
    </location>
</feature>
<evidence type="ECO:0000259" key="10">
    <source>
        <dbReference type="Pfam" id="PF07670"/>
    </source>
</evidence>
<dbReference type="PANTHER" id="PTHR10590:SF4">
    <property type="entry name" value="SOLUTE CARRIER FAMILY 28 MEMBER 3"/>
    <property type="match status" value="1"/>
</dbReference>
<feature type="domain" description="Concentrative nucleoside transporter N-terminal" evidence="8">
    <location>
        <begin position="11"/>
        <end position="82"/>
    </location>
</feature>
<feature type="domain" description="Concentrative nucleoside transporter C-terminal" evidence="9">
    <location>
        <begin position="195"/>
        <end position="402"/>
    </location>
</feature>
<accession>A0A1E7ZBT1</accession>
<name>A0A1E7ZBT1_9ALTE</name>
<evidence type="ECO:0000256" key="5">
    <source>
        <dbReference type="ARBA" id="ARBA00022989"/>
    </source>
</evidence>